<feature type="region of interest" description="Disordered" evidence="1">
    <location>
        <begin position="150"/>
        <end position="199"/>
    </location>
</feature>
<dbReference type="STRING" id="5627.A0A1C7M3T1"/>
<dbReference type="Proteomes" id="UP000092993">
    <property type="component" value="Unassembled WGS sequence"/>
</dbReference>
<dbReference type="GO" id="GO:0016814">
    <property type="term" value="F:hydrolase activity, acting on carbon-nitrogen (but not peptide) bonds, in cyclic amidines"/>
    <property type="evidence" value="ECO:0007669"/>
    <property type="project" value="TreeGrafter"/>
</dbReference>
<proteinExistence type="predicted"/>
<reference evidence="2 3" key="1">
    <citation type="submission" date="2016-03" db="EMBL/GenBank/DDBJ databases">
        <title>Whole genome sequencing of Grifola frondosa 9006-11.</title>
        <authorList>
            <person name="Min B."/>
            <person name="Park H."/>
            <person name="Kim J.-G."/>
            <person name="Cho H."/>
            <person name="Oh Y.-L."/>
            <person name="Kong W.-S."/>
            <person name="Choi I.-G."/>
        </authorList>
    </citation>
    <scope>NUCLEOTIDE SEQUENCE [LARGE SCALE GENOMIC DNA]</scope>
    <source>
        <strain evidence="2 3">9006-11</strain>
    </source>
</reference>
<organism evidence="2 3">
    <name type="scientific">Grifola frondosa</name>
    <name type="common">Maitake</name>
    <name type="synonym">Polyporus frondosus</name>
    <dbReference type="NCBI Taxonomy" id="5627"/>
    <lineage>
        <taxon>Eukaryota</taxon>
        <taxon>Fungi</taxon>
        <taxon>Dikarya</taxon>
        <taxon>Basidiomycota</taxon>
        <taxon>Agaricomycotina</taxon>
        <taxon>Agaricomycetes</taxon>
        <taxon>Polyporales</taxon>
        <taxon>Grifolaceae</taxon>
        <taxon>Grifola</taxon>
    </lineage>
</organism>
<dbReference type="InterPro" id="IPR032466">
    <property type="entry name" value="Metal_Hydrolase"/>
</dbReference>
<evidence type="ECO:0000256" key="1">
    <source>
        <dbReference type="SAM" id="MobiDB-lite"/>
    </source>
</evidence>
<protein>
    <recommendedName>
        <fullName evidence="4">Amidohydrolase-related domain-containing protein</fullName>
    </recommendedName>
</protein>
<gene>
    <name evidence="2" type="ORF">A0H81_08360</name>
</gene>
<accession>A0A1C7M3T1</accession>
<comment type="caution">
    <text evidence="2">The sequence shown here is derived from an EMBL/GenBank/DDBJ whole genome shotgun (WGS) entry which is preliminary data.</text>
</comment>
<dbReference type="OrthoDB" id="10266980at2759"/>
<dbReference type="PANTHER" id="PTHR32027:SF0">
    <property type="entry name" value="CYTOSINE DEAMINASE"/>
    <property type="match status" value="1"/>
</dbReference>
<dbReference type="InterPro" id="IPR052349">
    <property type="entry name" value="Metallo-hydrolase_Enzymes"/>
</dbReference>
<dbReference type="Gene3D" id="3.20.20.140">
    <property type="entry name" value="Metal-dependent hydrolases"/>
    <property type="match status" value="2"/>
</dbReference>
<dbReference type="AlphaFoldDB" id="A0A1C7M3T1"/>
<sequence length="401" mass="43545">MEGNSNDFVIRNVHLPYDDADAASQLYNVHCADGIVRTIERAGTSQSSPVLEPPSDTTAEVDARGRGILLPADFSEALRVTAKAKQNFPSNPDDLYERGKKLITQSIECGVTTMRAHVEVDSTVHFACLDTGLRLKTEFEPLCSIQLAGESPPRLTHSPSPIPPHSIRARPAIPLPASEHPDQTTSSCAPPRKGPASQPWDRRHFHLDYTLDPAAEPLIWTVLAQLRAHVHAGRWRTGARVCIGHATRLTLFTQAMGLPPSDMYMMAGTLDVPRLAREHGLRVAMAVNNVGNAFTPHGPVDPLALCPLGVALFRAGTKADCRSLLEAITVNARLAIGEARDGERGLVPAPGDPADFVLLHDNDSLHSAALSPSFTRSTIRRGALVSRRSEQKWMRHATTTI</sequence>
<dbReference type="SUPFAM" id="SSF51556">
    <property type="entry name" value="Metallo-dependent hydrolases"/>
    <property type="match status" value="1"/>
</dbReference>
<dbReference type="EMBL" id="LUGG01000011">
    <property type="protein sequence ID" value="OBZ71600.1"/>
    <property type="molecule type" value="Genomic_DNA"/>
</dbReference>
<keyword evidence="3" id="KW-1185">Reference proteome</keyword>
<dbReference type="OMA" id="WIINACL"/>
<dbReference type="PANTHER" id="PTHR32027">
    <property type="entry name" value="CYTOSINE DEAMINASE"/>
    <property type="match status" value="1"/>
</dbReference>
<name>A0A1C7M3T1_GRIFR</name>
<evidence type="ECO:0008006" key="4">
    <source>
        <dbReference type="Google" id="ProtNLM"/>
    </source>
</evidence>
<evidence type="ECO:0000313" key="3">
    <source>
        <dbReference type="Proteomes" id="UP000092993"/>
    </source>
</evidence>
<evidence type="ECO:0000313" key="2">
    <source>
        <dbReference type="EMBL" id="OBZ71600.1"/>
    </source>
</evidence>